<dbReference type="AlphaFoldDB" id="A0A934MGP9"/>
<keyword evidence="2" id="KW-1185">Reference proteome</keyword>
<gene>
    <name evidence="1" type="ORF">JCR33_05970</name>
</gene>
<evidence type="ECO:0000313" key="1">
    <source>
        <dbReference type="EMBL" id="MBJ3775226.1"/>
    </source>
</evidence>
<name>A0A934MGP9_9HYPH</name>
<proteinExistence type="predicted"/>
<sequence>MARLLVTALTHDLAAKTSRVTLRWDDDPGKVLSREVADASALADAGAAARNAVRRLAAELAAIEVATAPVVDETET</sequence>
<evidence type="ECO:0000313" key="2">
    <source>
        <dbReference type="Proteomes" id="UP000609531"/>
    </source>
</evidence>
<accession>A0A934MGP9</accession>
<comment type="caution">
    <text evidence="1">The sequence shown here is derived from an EMBL/GenBank/DDBJ whole genome shotgun (WGS) entry which is preliminary data.</text>
</comment>
<dbReference type="RefSeq" id="WP_198881103.1">
    <property type="nucleotide sequence ID" value="NZ_JAEKJA010000003.1"/>
</dbReference>
<organism evidence="1 2">
    <name type="scientific">Acuticoccus mangrovi</name>
    <dbReference type="NCBI Taxonomy" id="2796142"/>
    <lineage>
        <taxon>Bacteria</taxon>
        <taxon>Pseudomonadati</taxon>
        <taxon>Pseudomonadota</taxon>
        <taxon>Alphaproteobacteria</taxon>
        <taxon>Hyphomicrobiales</taxon>
        <taxon>Amorphaceae</taxon>
        <taxon>Acuticoccus</taxon>
    </lineage>
</organism>
<dbReference type="EMBL" id="JAEKJA010000003">
    <property type="protein sequence ID" value="MBJ3775226.1"/>
    <property type="molecule type" value="Genomic_DNA"/>
</dbReference>
<reference evidence="1" key="1">
    <citation type="submission" date="2020-12" db="EMBL/GenBank/DDBJ databases">
        <title>Bacterial taxonomy.</title>
        <authorList>
            <person name="Pan X."/>
        </authorList>
    </citation>
    <scope>NUCLEOTIDE SEQUENCE</scope>
    <source>
        <strain evidence="1">B2012</strain>
    </source>
</reference>
<protein>
    <submittedName>
        <fullName evidence="1">Uncharacterized protein</fullName>
    </submittedName>
</protein>
<dbReference type="Proteomes" id="UP000609531">
    <property type="component" value="Unassembled WGS sequence"/>
</dbReference>